<comment type="subcellular location">
    <subcellularLocation>
        <location evidence="10">Cytoplasm</location>
    </subcellularLocation>
</comment>
<dbReference type="InterPro" id="IPR004506">
    <property type="entry name" value="MnmA-like"/>
</dbReference>
<dbReference type="Pfam" id="PF03054">
    <property type="entry name" value="tRNA_Me_trans"/>
    <property type="match status" value="1"/>
</dbReference>
<feature type="active site" description="Cysteine persulfide intermediate" evidence="10">
    <location>
        <position position="201"/>
    </location>
</feature>
<keyword evidence="10" id="KW-0963">Cytoplasm</keyword>
<name>A0A410QF36_9FIRM</name>
<keyword evidence="2 10" id="KW-0808">Transferase</keyword>
<reference evidence="14" key="1">
    <citation type="submission" date="2019-01" db="EMBL/GenBank/DDBJ databases">
        <title>Draft genomes of a novel of Sporanaerobacter strains.</title>
        <authorList>
            <person name="Ma S."/>
        </authorList>
    </citation>
    <scope>NUCLEOTIDE SEQUENCE [LARGE SCALE GENOMIC DNA]</scope>
    <source>
        <strain evidence="14">NJN-17</strain>
    </source>
</reference>
<dbReference type="NCBIfam" id="TIGR00420">
    <property type="entry name" value="trmU"/>
    <property type="match status" value="1"/>
</dbReference>
<feature type="domain" description="tRNA-specific 2-thiouridylase MnmA-like C-terminal" evidence="11">
    <location>
        <begin position="282"/>
        <end position="355"/>
    </location>
</feature>
<evidence type="ECO:0000256" key="2">
    <source>
        <dbReference type="ARBA" id="ARBA00022679"/>
    </source>
</evidence>
<dbReference type="OrthoDB" id="9800696at2"/>
<feature type="domain" description="tRNA-specific 2-thiouridylase MnmA-like central" evidence="12">
    <location>
        <begin position="210"/>
        <end position="273"/>
    </location>
</feature>
<dbReference type="GO" id="GO:0002143">
    <property type="term" value="P:tRNA wobble position uridine thiolation"/>
    <property type="evidence" value="ECO:0007669"/>
    <property type="project" value="TreeGrafter"/>
</dbReference>
<dbReference type="KEGG" id="spoa:EQM13_13540"/>
<dbReference type="Pfam" id="PF20258">
    <property type="entry name" value="tRNA_Me_trans_C"/>
    <property type="match status" value="1"/>
</dbReference>
<evidence type="ECO:0000256" key="9">
    <source>
        <dbReference type="ARBA" id="ARBA00056575"/>
    </source>
</evidence>
<dbReference type="FunFam" id="2.30.30.280:FF:000001">
    <property type="entry name" value="tRNA-specific 2-thiouridylase MnmA"/>
    <property type="match status" value="1"/>
</dbReference>
<evidence type="ECO:0000256" key="5">
    <source>
        <dbReference type="ARBA" id="ARBA00022840"/>
    </source>
</evidence>
<comment type="catalytic activity">
    <reaction evidence="8 10">
        <text>S-sulfanyl-L-cysteinyl-[protein] + uridine(34) in tRNA + AH2 + ATP = 2-thiouridine(34) in tRNA + L-cysteinyl-[protein] + A + AMP + diphosphate + H(+)</text>
        <dbReference type="Rhea" id="RHEA:47032"/>
        <dbReference type="Rhea" id="RHEA-COMP:10131"/>
        <dbReference type="Rhea" id="RHEA-COMP:11726"/>
        <dbReference type="Rhea" id="RHEA-COMP:11727"/>
        <dbReference type="Rhea" id="RHEA-COMP:11728"/>
        <dbReference type="ChEBI" id="CHEBI:13193"/>
        <dbReference type="ChEBI" id="CHEBI:15378"/>
        <dbReference type="ChEBI" id="CHEBI:17499"/>
        <dbReference type="ChEBI" id="CHEBI:29950"/>
        <dbReference type="ChEBI" id="CHEBI:30616"/>
        <dbReference type="ChEBI" id="CHEBI:33019"/>
        <dbReference type="ChEBI" id="CHEBI:61963"/>
        <dbReference type="ChEBI" id="CHEBI:65315"/>
        <dbReference type="ChEBI" id="CHEBI:87170"/>
        <dbReference type="ChEBI" id="CHEBI:456215"/>
        <dbReference type="EC" id="2.8.1.13"/>
    </reaction>
</comment>
<keyword evidence="14" id="KW-1185">Reference proteome</keyword>
<dbReference type="GO" id="GO:0103016">
    <property type="term" value="F:tRNA-uridine 2-sulfurtransferase activity"/>
    <property type="evidence" value="ECO:0007669"/>
    <property type="project" value="UniProtKB-EC"/>
</dbReference>
<dbReference type="Proteomes" id="UP000287969">
    <property type="component" value="Chromosome"/>
</dbReference>
<protein>
    <recommendedName>
        <fullName evidence="10">tRNA-specific 2-thiouridylase MnmA</fullName>
        <ecNumber evidence="10">2.8.1.13</ecNumber>
    </recommendedName>
</protein>
<dbReference type="EC" id="2.8.1.13" evidence="10"/>
<dbReference type="InterPro" id="IPR046884">
    <property type="entry name" value="MnmA-like_central"/>
</dbReference>
<evidence type="ECO:0000256" key="7">
    <source>
        <dbReference type="ARBA" id="ARBA00023157"/>
    </source>
</evidence>
<comment type="function">
    <text evidence="9 10">Catalyzes the 2-thiolation of uridine at the wobble position (U34) of tRNA, leading to the formation of s(2)U34.</text>
</comment>
<evidence type="ECO:0000256" key="4">
    <source>
        <dbReference type="ARBA" id="ARBA00022741"/>
    </source>
</evidence>
<evidence type="ECO:0000256" key="8">
    <source>
        <dbReference type="ARBA" id="ARBA00051542"/>
    </source>
</evidence>
<evidence type="ECO:0000313" key="13">
    <source>
        <dbReference type="EMBL" id="QAT62514.1"/>
    </source>
</evidence>
<dbReference type="PANTHER" id="PTHR11933:SF5">
    <property type="entry name" value="MITOCHONDRIAL TRNA-SPECIFIC 2-THIOURIDYLASE 1"/>
    <property type="match status" value="1"/>
</dbReference>
<dbReference type="HAMAP" id="MF_00144">
    <property type="entry name" value="tRNA_thiouridyl_MnmA"/>
    <property type="match status" value="1"/>
</dbReference>
<dbReference type="Pfam" id="PF20259">
    <property type="entry name" value="tRNA_Me_trans_M"/>
    <property type="match status" value="1"/>
</dbReference>
<keyword evidence="5 10" id="KW-0067">ATP-binding</keyword>
<proteinExistence type="inferred from homology"/>
<dbReference type="AlphaFoldDB" id="A0A410QF36"/>
<dbReference type="GO" id="GO:0005737">
    <property type="term" value="C:cytoplasm"/>
    <property type="evidence" value="ECO:0007669"/>
    <property type="project" value="UniProtKB-SubCell"/>
</dbReference>
<gene>
    <name evidence="10 13" type="primary">mnmA</name>
    <name evidence="13" type="ORF">EQM13_13540</name>
</gene>
<feature type="binding site" evidence="10">
    <location>
        <begin position="8"/>
        <end position="15"/>
    </location>
    <ligand>
        <name>ATP</name>
        <dbReference type="ChEBI" id="CHEBI:30616"/>
    </ligand>
</feature>
<evidence type="ECO:0000313" key="14">
    <source>
        <dbReference type="Proteomes" id="UP000287969"/>
    </source>
</evidence>
<feature type="site" description="Interaction with tRNA" evidence="10">
    <location>
        <position position="339"/>
    </location>
</feature>
<evidence type="ECO:0000256" key="1">
    <source>
        <dbReference type="ARBA" id="ARBA00022555"/>
    </source>
</evidence>
<evidence type="ECO:0000256" key="3">
    <source>
        <dbReference type="ARBA" id="ARBA00022694"/>
    </source>
</evidence>
<feature type="binding site" evidence="10">
    <location>
        <position position="34"/>
    </location>
    <ligand>
        <name>ATP</name>
        <dbReference type="ChEBI" id="CHEBI:30616"/>
    </ligand>
</feature>
<keyword evidence="7" id="KW-1015">Disulfide bond</keyword>
<dbReference type="InterPro" id="IPR023382">
    <property type="entry name" value="MnmA-like_central_sf"/>
</dbReference>
<evidence type="ECO:0000259" key="11">
    <source>
        <dbReference type="Pfam" id="PF20258"/>
    </source>
</evidence>
<dbReference type="SUPFAM" id="SSF52402">
    <property type="entry name" value="Adenine nucleotide alpha hydrolases-like"/>
    <property type="match status" value="1"/>
</dbReference>
<dbReference type="InterPro" id="IPR046885">
    <property type="entry name" value="MnmA-like_C"/>
</dbReference>
<evidence type="ECO:0000256" key="6">
    <source>
        <dbReference type="ARBA" id="ARBA00022884"/>
    </source>
</evidence>
<evidence type="ECO:0000256" key="10">
    <source>
        <dbReference type="HAMAP-Rule" id="MF_00144"/>
    </source>
</evidence>
<dbReference type="InterPro" id="IPR014729">
    <property type="entry name" value="Rossmann-like_a/b/a_fold"/>
</dbReference>
<accession>A0A410QF36</accession>
<feature type="binding site" evidence="10">
    <location>
        <position position="127"/>
    </location>
    <ligand>
        <name>ATP</name>
        <dbReference type="ChEBI" id="CHEBI:30616"/>
    </ligand>
</feature>
<dbReference type="EMBL" id="CP035282">
    <property type="protein sequence ID" value="QAT62514.1"/>
    <property type="molecule type" value="Genomic_DNA"/>
</dbReference>
<dbReference type="NCBIfam" id="NF001138">
    <property type="entry name" value="PRK00143.1"/>
    <property type="match status" value="1"/>
</dbReference>
<dbReference type="Gene3D" id="3.40.50.620">
    <property type="entry name" value="HUPs"/>
    <property type="match status" value="1"/>
</dbReference>
<keyword evidence="4 10" id="KW-0547">Nucleotide-binding</keyword>
<evidence type="ECO:0000259" key="12">
    <source>
        <dbReference type="Pfam" id="PF20259"/>
    </source>
</evidence>
<dbReference type="Gene3D" id="2.40.30.10">
    <property type="entry name" value="Translation factors"/>
    <property type="match status" value="1"/>
</dbReference>
<dbReference type="CDD" id="cd01998">
    <property type="entry name" value="MnmA_TRMU-like"/>
    <property type="match status" value="1"/>
</dbReference>
<keyword evidence="3 10" id="KW-0819">tRNA processing</keyword>
<dbReference type="PANTHER" id="PTHR11933">
    <property type="entry name" value="TRNA 5-METHYLAMINOMETHYL-2-THIOURIDYLATE -METHYLTRANSFERASE"/>
    <property type="match status" value="1"/>
</dbReference>
<dbReference type="GO" id="GO:0000049">
    <property type="term" value="F:tRNA binding"/>
    <property type="evidence" value="ECO:0007669"/>
    <property type="project" value="UniProtKB-KW"/>
</dbReference>
<dbReference type="FunFam" id="3.40.50.620:FF:000115">
    <property type="entry name" value="tRNA-specific 2-thiouridylase MnmA"/>
    <property type="match status" value="1"/>
</dbReference>
<feature type="active site" description="Nucleophile" evidence="10">
    <location>
        <position position="103"/>
    </location>
</feature>
<feature type="region of interest" description="Interaction with tRNA" evidence="10">
    <location>
        <begin position="151"/>
        <end position="153"/>
    </location>
</feature>
<sequence>MKKKVIVGMSGGVDSSVTAYLLLKAGYDVIGVTMTVIPHDEVYDEREGGCCSISSVYDAKRVAEQLNIPHYVMNFKGIFERKVIDYFINEYLEGRTPNPCISCNKYIKFDEFLRKAQGLGADYIATGHYAKIEKDEKTNRFLLKKSVDPKKDQTYFLYTMTQYQLEHTLMPLGYYNKDEVRKIAENIGLKVYNKPDSEEICFIPDNDYGKFLENRIPEKITEGYFVDTKGNILGKHKGIVHYTIGQRKGLGIALGKRVFVKEIIPDKNLVVLGNEEDIFKERLYADELNIIPVEELTKKENITAKVRSTMKEGEGTVTPHNDGVILEFQCPQRAITKGQSVVFYKKDLVLGGGIIKQVF</sequence>
<dbReference type="GO" id="GO:0005524">
    <property type="term" value="F:ATP binding"/>
    <property type="evidence" value="ECO:0007669"/>
    <property type="project" value="UniProtKB-KW"/>
</dbReference>
<keyword evidence="1 10" id="KW-0820">tRNA-binding</keyword>
<dbReference type="RefSeq" id="WP_128752971.1">
    <property type="nucleotide sequence ID" value="NZ_CP035282.1"/>
</dbReference>
<keyword evidence="6 10" id="KW-0694">RNA-binding</keyword>
<comment type="similarity">
    <text evidence="10">Belongs to the MnmA/TRMU family.</text>
</comment>
<dbReference type="Gene3D" id="2.30.30.280">
    <property type="entry name" value="Adenine nucleotide alpha hydrolases-like domains"/>
    <property type="match status" value="1"/>
</dbReference>
<feature type="site" description="Interaction with tRNA" evidence="10">
    <location>
        <position position="128"/>
    </location>
</feature>
<organism evidence="13 14">
    <name type="scientific">Acidilutibacter cellobiosedens</name>
    <dbReference type="NCBI Taxonomy" id="2507161"/>
    <lineage>
        <taxon>Bacteria</taxon>
        <taxon>Bacillati</taxon>
        <taxon>Bacillota</taxon>
        <taxon>Tissierellia</taxon>
        <taxon>Tissierellales</taxon>
        <taxon>Acidilutibacteraceae</taxon>
        <taxon>Acidilutibacter</taxon>
    </lineage>
</organism>
<comment type="caution">
    <text evidence="10">Lacks conserved residue(s) required for the propagation of feature annotation.</text>
</comment>